<proteinExistence type="predicted"/>
<evidence type="ECO:0000256" key="1">
    <source>
        <dbReference type="SAM" id="MobiDB-lite"/>
    </source>
</evidence>
<reference evidence="2 3" key="1">
    <citation type="submission" date="2017-12" db="EMBL/GenBank/DDBJ databases">
        <title>Comparative genomics of Botrytis spp.</title>
        <authorList>
            <person name="Valero-Jimenez C.A."/>
            <person name="Tapia P."/>
            <person name="Veloso J."/>
            <person name="Silva-Moreno E."/>
            <person name="Staats M."/>
            <person name="Valdes J.H."/>
            <person name="Van Kan J.A.L."/>
        </authorList>
    </citation>
    <scope>NUCLEOTIDE SEQUENCE [LARGE SCALE GENOMIC DNA]</scope>
    <source>
        <strain evidence="2 3">Bp0003</strain>
    </source>
</reference>
<dbReference type="EMBL" id="PQXI01000221">
    <property type="protein sequence ID" value="TGO21389.1"/>
    <property type="molecule type" value="Genomic_DNA"/>
</dbReference>
<gene>
    <name evidence="2" type="ORF">BPAE_0222g00020</name>
</gene>
<comment type="caution">
    <text evidence="2">The sequence shown here is derived from an EMBL/GenBank/DDBJ whole genome shotgun (WGS) entry which is preliminary data.</text>
</comment>
<dbReference type="AlphaFoldDB" id="A0A4Z1FDK7"/>
<dbReference type="Proteomes" id="UP000297910">
    <property type="component" value="Unassembled WGS sequence"/>
</dbReference>
<keyword evidence="3" id="KW-1185">Reference proteome</keyword>
<feature type="region of interest" description="Disordered" evidence="1">
    <location>
        <begin position="89"/>
        <end position="124"/>
    </location>
</feature>
<evidence type="ECO:0000313" key="2">
    <source>
        <dbReference type="EMBL" id="TGO21389.1"/>
    </source>
</evidence>
<name>A0A4Z1FDK7_9HELO</name>
<evidence type="ECO:0000313" key="3">
    <source>
        <dbReference type="Proteomes" id="UP000297910"/>
    </source>
</evidence>
<accession>A0A4Z1FDK7</accession>
<organism evidence="2 3">
    <name type="scientific">Botrytis paeoniae</name>
    <dbReference type="NCBI Taxonomy" id="278948"/>
    <lineage>
        <taxon>Eukaryota</taxon>
        <taxon>Fungi</taxon>
        <taxon>Dikarya</taxon>
        <taxon>Ascomycota</taxon>
        <taxon>Pezizomycotina</taxon>
        <taxon>Leotiomycetes</taxon>
        <taxon>Helotiales</taxon>
        <taxon>Sclerotiniaceae</taxon>
        <taxon>Botrytis</taxon>
    </lineage>
</organism>
<sequence>MAGNPSPETQLWSDTQQEVFFDQFAWVDSLIQSQQMADISQHLIHGVNGVTRRRTSEWFRTRREARQLSENHAEIEVGSQAEGREIRQSSENHAETVVNSQAEGGEARPLKFGGLPNPPPSIFEDDTMFKRMIARDRLL</sequence>
<protein>
    <submittedName>
        <fullName evidence="2">Uncharacterized protein</fullName>
    </submittedName>
</protein>